<gene>
    <name evidence="3" type="ORF">L873DRAFT_1841540</name>
</gene>
<dbReference type="InterPro" id="IPR027417">
    <property type="entry name" value="P-loop_NTPase"/>
</dbReference>
<dbReference type="STRING" id="1336337.A0A3N4JXG1"/>
<feature type="domain" description="Nephrocystin 3-like N-terminal" evidence="2">
    <location>
        <begin position="63"/>
        <end position="143"/>
    </location>
</feature>
<dbReference type="Proteomes" id="UP000276215">
    <property type="component" value="Unassembled WGS sequence"/>
</dbReference>
<dbReference type="EMBL" id="ML120365">
    <property type="protein sequence ID" value="RPB02897.1"/>
    <property type="molecule type" value="Genomic_DNA"/>
</dbReference>
<dbReference type="InterPro" id="IPR056884">
    <property type="entry name" value="NPHP3-like_N"/>
</dbReference>
<evidence type="ECO:0000313" key="4">
    <source>
        <dbReference type="Proteomes" id="UP000276215"/>
    </source>
</evidence>
<evidence type="ECO:0000313" key="3">
    <source>
        <dbReference type="EMBL" id="RPB02897.1"/>
    </source>
</evidence>
<reference evidence="3 4" key="1">
    <citation type="journal article" date="2018" name="Nat. Ecol. Evol.">
        <title>Pezizomycetes genomes reveal the molecular basis of ectomycorrhizal truffle lifestyle.</title>
        <authorList>
            <person name="Murat C."/>
            <person name="Payen T."/>
            <person name="Noel B."/>
            <person name="Kuo A."/>
            <person name="Morin E."/>
            <person name="Chen J."/>
            <person name="Kohler A."/>
            <person name="Krizsan K."/>
            <person name="Balestrini R."/>
            <person name="Da Silva C."/>
            <person name="Montanini B."/>
            <person name="Hainaut M."/>
            <person name="Levati E."/>
            <person name="Barry K.W."/>
            <person name="Belfiori B."/>
            <person name="Cichocki N."/>
            <person name="Clum A."/>
            <person name="Dockter R.B."/>
            <person name="Fauchery L."/>
            <person name="Guy J."/>
            <person name="Iotti M."/>
            <person name="Le Tacon F."/>
            <person name="Lindquist E.A."/>
            <person name="Lipzen A."/>
            <person name="Malagnac F."/>
            <person name="Mello A."/>
            <person name="Molinier V."/>
            <person name="Miyauchi S."/>
            <person name="Poulain J."/>
            <person name="Riccioni C."/>
            <person name="Rubini A."/>
            <person name="Sitrit Y."/>
            <person name="Splivallo R."/>
            <person name="Traeger S."/>
            <person name="Wang M."/>
            <person name="Zifcakova L."/>
            <person name="Wipf D."/>
            <person name="Zambonelli A."/>
            <person name="Paolocci F."/>
            <person name="Nowrousian M."/>
            <person name="Ottonello S."/>
            <person name="Baldrian P."/>
            <person name="Spatafora J.W."/>
            <person name="Henrissat B."/>
            <person name="Nagy L.G."/>
            <person name="Aury J.M."/>
            <person name="Wincker P."/>
            <person name="Grigoriev I.V."/>
            <person name="Bonfante P."/>
            <person name="Martin F.M."/>
        </authorList>
    </citation>
    <scope>NUCLEOTIDE SEQUENCE [LARGE SCALE GENOMIC DNA]</scope>
    <source>
        <strain evidence="3 4">120613-1</strain>
    </source>
</reference>
<proteinExistence type="predicted"/>
<protein>
    <recommendedName>
        <fullName evidence="2">Nephrocystin 3-like N-terminal domain-containing protein</fullName>
    </recommendedName>
</protein>
<dbReference type="AlphaFoldDB" id="A0A3N4JXG1"/>
<dbReference type="OrthoDB" id="195446at2759"/>
<dbReference type="PANTHER" id="PTHR10039">
    <property type="entry name" value="AMELOGENIN"/>
    <property type="match status" value="1"/>
</dbReference>
<keyword evidence="4" id="KW-1185">Reference proteome</keyword>
<accession>A0A3N4JXG1</accession>
<evidence type="ECO:0000256" key="1">
    <source>
        <dbReference type="ARBA" id="ARBA00022737"/>
    </source>
</evidence>
<sequence>MDHSRNLQPNATGSGNQNCFNTISSYNTIYNNYTDEEQKILGWLSPLEPRVRHQDVSTRRRDGLGSWFLQNEEFVRWRDGKDGSGKATLFCSGNPGVGKTYMSSLVIDTICNQIEGNNVAVAYLYCDFQGLKEQTPANMIGALC</sequence>
<dbReference type="Gene3D" id="3.40.50.300">
    <property type="entry name" value="P-loop containing nucleotide triphosphate hydrolases"/>
    <property type="match status" value="1"/>
</dbReference>
<keyword evidence="1" id="KW-0677">Repeat</keyword>
<dbReference type="PANTHER" id="PTHR10039:SF15">
    <property type="entry name" value="NACHT DOMAIN-CONTAINING PROTEIN"/>
    <property type="match status" value="1"/>
</dbReference>
<evidence type="ECO:0000259" key="2">
    <source>
        <dbReference type="Pfam" id="PF24883"/>
    </source>
</evidence>
<dbReference type="Pfam" id="PF24883">
    <property type="entry name" value="NPHP3_N"/>
    <property type="match status" value="1"/>
</dbReference>
<name>A0A3N4JXG1_9PEZI</name>
<organism evidence="3 4">
    <name type="scientific">Choiromyces venosus 120613-1</name>
    <dbReference type="NCBI Taxonomy" id="1336337"/>
    <lineage>
        <taxon>Eukaryota</taxon>
        <taxon>Fungi</taxon>
        <taxon>Dikarya</taxon>
        <taxon>Ascomycota</taxon>
        <taxon>Pezizomycotina</taxon>
        <taxon>Pezizomycetes</taxon>
        <taxon>Pezizales</taxon>
        <taxon>Tuberaceae</taxon>
        <taxon>Choiromyces</taxon>
    </lineage>
</organism>